<dbReference type="Gene3D" id="2.60.40.10">
    <property type="entry name" value="Immunoglobulins"/>
    <property type="match status" value="1"/>
</dbReference>
<dbReference type="SMART" id="SM00409">
    <property type="entry name" value="IG"/>
    <property type="match status" value="1"/>
</dbReference>
<dbReference type="InterPro" id="IPR013106">
    <property type="entry name" value="Ig_V-set"/>
</dbReference>
<dbReference type="GO" id="GO:0019814">
    <property type="term" value="C:immunoglobulin complex"/>
    <property type="evidence" value="ECO:0007669"/>
    <property type="project" value="UniProtKB-KW"/>
</dbReference>
<evidence type="ECO:0000259" key="4">
    <source>
        <dbReference type="PROSITE" id="PS50835"/>
    </source>
</evidence>
<dbReference type="PANTHER" id="PTHR23266">
    <property type="entry name" value="IMMUNOGLOBULIN HEAVY CHAIN"/>
    <property type="match status" value="1"/>
</dbReference>
<dbReference type="GO" id="GO:0005576">
    <property type="term" value="C:extracellular region"/>
    <property type="evidence" value="ECO:0007669"/>
    <property type="project" value="UniProtKB-ARBA"/>
</dbReference>
<dbReference type="GO" id="GO:0002250">
    <property type="term" value="P:adaptive immune response"/>
    <property type="evidence" value="ECO:0007669"/>
    <property type="project" value="UniProtKB-KW"/>
</dbReference>
<dbReference type="AlphaFoldDB" id="A0A8B9DY83"/>
<evidence type="ECO:0000256" key="1">
    <source>
        <dbReference type="ARBA" id="ARBA00022859"/>
    </source>
</evidence>
<dbReference type="PROSITE" id="PS50835">
    <property type="entry name" value="IG_LIKE"/>
    <property type="match status" value="1"/>
</dbReference>
<feature type="domain" description="Ig-like" evidence="4">
    <location>
        <begin position="16"/>
        <end position="116"/>
    </location>
</feature>
<protein>
    <recommendedName>
        <fullName evidence="4">Ig-like domain-containing protein</fullName>
    </recommendedName>
</protein>
<dbReference type="InterPro" id="IPR036179">
    <property type="entry name" value="Ig-like_dom_sf"/>
</dbReference>
<evidence type="ECO:0000313" key="6">
    <source>
        <dbReference type="Proteomes" id="UP000694521"/>
    </source>
</evidence>
<dbReference type="InterPro" id="IPR007110">
    <property type="entry name" value="Ig-like_dom"/>
</dbReference>
<evidence type="ECO:0000256" key="3">
    <source>
        <dbReference type="ARBA" id="ARBA00043265"/>
    </source>
</evidence>
<dbReference type="SMART" id="SM00406">
    <property type="entry name" value="IGv"/>
    <property type="match status" value="1"/>
</dbReference>
<dbReference type="InterPro" id="IPR003599">
    <property type="entry name" value="Ig_sub"/>
</dbReference>
<reference evidence="5" key="2">
    <citation type="submission" date="2025-09" db="UniProtKB">
        <authorList>
            <consortium name="Ensembl"/>
        </authorList>
    </citation>
    <scope>IDENTIFICATION</scope>
</reference>
<evidence type="ECO:0000313" key="5">
    <source>
        <dbReference type="Ensembl" id="ENSACDP00005011948.1"/>
    </source>
</evidence>
<dbReference type="InterPro" id="IPR050199">
    <property type="entry name" value="IgHV"/>
</dbReference>
<accession>A0A8B9DY83</accession>
<keyword evidence="2" id="KW-1064">Adaptive immunity</keyword>
<sequence length="175" mass="18080">ACPGGSWSTALCPSSPGLRVAVRLDESGGGLVKPGGSLTLLCKGSGFTFSSYAMYWVRHAPGKGLEEVAYISNDGSSSYYAPAVRGRFTLSRNDGQSTATLQMNSHKAEDTATYYCAKAADSGAWSYAYAIGGAAGAAGIVHGQGKGPDTTHPGHPHVLHPQLFSLGAGLWGRRS</sequence>
<organism evidence="5 6">
    <name type="scientific">Anser cygnoides</name>
    <name type="common">Swan goose</name>
    <dbReference type="NCBI Taxonomy" id="8845"/>
    <lineage>
        <taxon>Eukaryota</taxon>
        <taxon>Metazoa</taxon>
        <taxon>Chordata</taxon>
        <taxon>Craniata</taxon>
        <taxon>Vertebrata</taxon>
        <taxon>Euteleostomi</taxon>
        <taxon>Archelosauria</taxon>
        <taxon>Archosauria</taxon>
        <taxon>Dinosauria</taxon>
        <taxon>Saurischia</taxon>
        <taxon>Theropoda</taxon>
        <taxon>Coelurosauria</taxon>
        <taxon>Aves</taxon>
        <taxon>Neognathae</taxon>
        <taxon>Galloanserae</taxon>
        <taxon>Anseriformes</taxon>
        <taxon>Anatidae</taxon>
        <taxon>Anserinae</taxon>
        <taxon>Anser</taxon>
    </lineage>
</organism>
<keyword evidence="6" id="KW-1185">Reference proteome</keyword>
<name>A0A8B9DY83_ANSCY</name>
<proteinExistence type="predicted"/>
<dbReference type="FunFam" id="2.60.40.10:FF:002198">
    <property type="entry name" value="Immunoglobulin heavy variable 5-2"/>
    <property type="match status" value="1"/>
</dbReference>
<dbReference type="Proteomes" id="UP000694521">
    <property type="component" value="Unplaced"/>
</dbReference>
<reference evidence="5" key="1">
    <citation type="submission" date="2025-08" db="UniProtKB">
        <authorList>
            <consortium name="Ensembl"/>
        </authorList>
    </citation>
    <scope>IDENTIFICATION</scope>
</reference>
<dbReference type="Pfam" id="PF07686">
    <property type="entry name" value="V-set"/>
    <property type="match status" value="1"/>
</dbReference>
<keyword evidence="1" id="KW-0391">Immunity</keyword>
<evidence type="ECO:0000256" key="2">
    <source>
        <dbReference type="ARBA" id="ARBA00023130"/>
    </source>
</evidence>
<dbReference type="InterPro" id="IPR013783">
    <property type="entry name" value="Ig-like_fold"/>
</dbReference>
<dbReference type="Ensembl" id="ENSACDT00005014439.1">
    <property type="protein sequence ID" value="ENSACDP00005011948.1"/>
    <property type="gene ID" value="ENSACDG00005008817.1"/>
</dbReference>
<keyword evidence="3" id="KW-1280">Immunoglobulin</keyword>
<dbReference type="SUPFAM" id="SSF48726">
    <property type="entry name" value="Immunoglobulin"/>
    <property type="match status" value="1"/>
</dbReference>